<feature type="domain" description="Ketopantoate reductase N-terminal" evidence="1">
    <location>
        <begin position="3"/>
        <end position="151"/>
    </location>
</feature>
<dbReference type="PANTHER" id="PTHR21708">
    <property type="entry name" value="PROBABLE 2-DEHYDROPANTOATE 2-REDUCTASE"/>
    <property type="match status" value="1"/>
</dbReference>
<evidence type="ECO:0000259" key="1">
    <source>
        <dbReference type="Pfam" id="PF02558"/>
    </source>
</evidence>
<evidence type="ECO:0000313" key="2">
    <source>
        <dbReference type="EMBL" id="MDH7639218.1"/>
    </source>
</evidence>
<dbReference type="SUPFAM" id="SSF51735">
    <property type="entry name" value="NAD(P)-binding Rossmann-fold domains"/>
    <property type="match status" value="1"/>
</dbReference>
<dbReference type="Proteomes" id="UP001160625">
    <property type="component" value="Unassembled WGS sequence"/>
</dbReference>
<proteinExistence type="predicted"/>
<sequence length="328" mass="35522">MRILVVGAGAVGGYFGGLWSAAGCDITFLAREARRVAIAQSGLTLVREGREIRTRPQAIIAADIRSPFDIVFLAVPGHAVVDAIAEIRPAIGPGSVIISSLNGVRHFDALREAYGADVVLGSVVKCVTTLDDMGRVVELAPVAEIAIGAWTGDTSQRLEAVRSCLAIEGLTVRVSPIIHEEIAEKWLMMVALGAANSLMGGNVGEINADPYGAWAIQEMLKEAHWALVEIDMSPRPAALDTLQRMLPPDRSDTERDPLKTLHGCTPFFGELDQPRGGFVRQRDRGQMEQFCILQKPARLFNHLLRLSIHIRSLLDTNASHQPGRVTEG</sequence>
<dbReference type="Pfam" id="PF02558">
    <property type="entry name" value="ApbA"/>
    <property type="match status" value="1"/>
</dbReference>
<evidence type="ECO:0000313" key="3">
    <source>
        <dbReference type="Proteomes" id="UP001160625"/>
    </source>
</evidence>
<dbReference type="InterPro" id="IPR051402">
    <property type="entry name" value="KPR-Related"/>
</dbReference>
<accession>A0ABT6N1Q6</accession>
<keyword evidence="3" id="KW-1185">Reference proteome</keyword>
<dbReference type="EMBL" id="JARYGZ010000001">
    <property type="protein sequence ID" value="MDH7639218.1"/>
    <property type="molecule type" value="Genomic_DNA"/>
</dbReference>
<dbReference type="PROSITE" id="PS51257">
    <property type="entry name" value="PROKAR_LIPOPROTEIN"/>
    <property type="match status" value="1"/>
</dbReference>
<dbReference type="InterPro" id="IPR036291">
    <property type="entry name" value="NAD(P)-bd_dom_sf"/>
</dbReference>
<comment type="caution">
    <text evidence="2">The sequence shown here is derived from an EMBL/GenBank/DDBJ whole genome shotgun (WGS) entry which is preliminary data.</text>
</comment>
<reference evidence="2" key="1">
    <citation type="submission" date="2023-04" db="EMBL/GenBank/DDBJ databases">
        <title>Sphingomonas sp. MAHUQ-71 isolated from rice field.</title>
        <authorList>
            <person name="Huq M.A."/>
        </authorList>
    </citation>
    <scope>NUCLEOTIDE SEQUENCE</scope>
    <source>
        <strain evidence="2">MAHUQ-71</strain>
    </source>
</reference>
<organism evidence="2 3">
    <name type="scientific">Sphingomonas oryzagri</name>
    <dbReference type="NCBI Taxonomy" id="3042314"/>
    <lineage>
        <taxon>Bacteria</taxon>
        <taxon>Pseudomonadati</taxon>
        <taxon>Pseudomonadota</taxon>
        <taxon>Alphaproteobacteria</taxon>
        <taxon>Sphingomonadales</taxon>
        <taxon>Sphingomonadaceae</taxon>
        <taxon>Sphingomonas</taxon>
    </lineage>
</organism>
<dbReference type="RefSeq" id="WP_281044480.1">
    <property type="nucleotide sequence ID" value="NZ_JARYGZ010000001.1"/>
</dbReference>
<dbReference type="InterPro" id="IPR013332">
    <property type="entry name" value="KPR_N"/>
</dbReference>
<gene>
    <name evidence="2" type="ORF">QGN17_10795</name>
</gene>
<dbReference type="PANTHER" id="PTHR21708:SF26">
    <property type="entry name" value="2-DEHYDROPANTOATE 2-REDUCTASE"/>
    <property type="match status" value="1"/>
</dbReference>
<protein>
    <submittedName>
        <fullName evidence="2">2-dehydropantoate 2-reductase N-terminal domain-containing protein</fullName>
    </submittedName>
</protein>
<name>A0ABT6N1Q6_9SPHN</name>
<dbReference type="Gene3D" id="3.40.50.720">
    <property type="entry name" value="NAD(P)-binding Rossmann-like Domain"/>
    <property type="match status" value="1"/>
</dbReference>